<protein>
    <submittedName>
        <fullName evidence="2">Uncharacterized protein</fullName>
    </submittedName>
</protein>
<proteinExistence type="predicted"/>
<comment type="caution">
    <text evidence="2">The sequence shown here is derived from an EMBL/GenBank/DDBJ whole genome shotgun (WGS) entry which is preliminary data.</text>
</comment>
<feature type="compositionally biased region" description="Low complexity" evidence="1">
    <location>
        <begin position="746"/>
        <end position="761"/>
    </location>
</feature>
<feature type="region of interest" description="Disordered" evidence="1">
    <location>
        <begin position="196"/>
        <end position="689"/>
    </location>
</feature>
<feature type="region of interest" description="Disordered" evidence="1">
    <location>
        <begin position="860"/>
        <end position="903"/>
    </location>
</feature>
<sequence length="903" mass="93088">MPFMATETKNSTRGAWNRIRINKREAYARLMEVRDEFELLRTTADQVRKRERLKKHLLKLYRAELASKLGLNFHSKHNIGAGAAAATGTTGIGAGNTVAGGSNCAVAGTGGRARGAATSAMAAAGETAVPAPLATLQRRGRASEPPPNKRRRVSTDAPAAAAAGGPRRASRKSEGILAADAQATATAAVVVKAKMSKPRQAVGPVAAAHGAKKAESPSSLPPSSTSTSSADSSSISHDSGSSGSDSELETTEAAAVASHGRKPLPGSGVGARVRGQNRATVRSRPPTRSRPGGHKEAAAASAAANLVAEDGSTSSSSTSRDLSSVVEEGEEADESDGATPSSSSSLPSRSSSSLLSDGASDEADDSGSEGGSSRSGGSGSGSGTDVESDGAGKAQPSSSSSESAEVEEEQGEEDGWKERQATGRKRDRSRNRSKAHSTGRARGARRGCTEGRSILPDRDGTEEDEMEVDGDEETEKEQRKADSVHQRSGGGRKGRQGSDDLRSKRGARGRNARMGPAQETQRQQQQQSLPQKRCSTSRVRTRRVSASNPTGAVEAAVAATAAPPHTVNPSPAPSSSTTRSSSPTRSDRGRRQNPLSSSPEPSRSTSRSPSPRKGRRSSASIADVARGKPIGVPAQEARRRRSTSDAITERPAVRHRVRFSTKPADVVLVNRSSGGRSKGGEAEPALKAPRPNRELLALLAMQRGGGSIAAAATGRSAPTGLAADKSSRVHASGVRAALAPESQANGGTLPAGAATGLGTQLRCQQARSGAVIEQATGRRPDTSLRKFQSAGGAAPSPQSPPDARGRPVEHQSGAAGAAAQDMGLSSASSGRKKTKTGWRKELAALLGKPFAVTSRFWLQRKQAQQHAKGREGSGGGGSGAEGDATRGPSRRMSMLRERNGTAV</sequence>
<evidence type="ECO:0000256" key="1">
    <source>
        <dbReference type="SAM" id="MobiDB-lite"/>
    </source>
</evidence>
<gene>
    <name evidence="2" type="ORF">Vretimale_15993</name>
</gene>
<evidence type="ECO:0000313" key="3">
    <source>
        <dbReference type="Proteomes" id="UP000722791"/>
    </source>
</evidence>
<feature type="compositionally biased region" description="Low complexity" evidence="1">
    <location>
        <begin position="594"/>
        <end position="609"/>
    </location>
</feature>
<feature type="compositionally biased region" description="Acidic residues" evidence="1">
    <location>
        <begin position="460"/>
        <end position="475"/>
    </location>
</feature>
<dbReference type="EMBL" id="BNCQ01000044">
    <property type="protein sequence ID" value="GIM12696.1"/>
    <property type="molecule type" value="Genomic_DNA"/>
</dbReference>
<feature type="compositionally biased region" description="Low complexity" evidence="1">
    <location>
        <begin position="278"/>
        <end position="290"/>
    </location>
</feature>
<feature type="compositionally biased region" description="Basic and acidic residues" evidence="1">
    <location>
        <begin position="894"/>
        <end position="903"/>
    </location>
</feature>
<feature type="region of interest" description="Disordered" evidence="1">
    <location>
        <begin position="129"/>
        <end position="174"/>
    </location>
</feature>
<feature type="compositionally biased region" description="Low complexity" evidence="1">
    <location>
        <begin position="312"/>
        <end position="326"/>
    </location>
</feature>
<evidence type="ECO:0000313" key="2">
    <source>
        <dbReference type="EMBL" id="GIM12696.1"/>
    </source>
</evidence>
<feature type="compositionally biased region" description="Basic residues" evidence="1">
    <location>
        <begin position="422"/>
        <end position="445"/>
    </location>
</feature>
<dbReference type="AlphaFoldDB" id="A0A8J4GQ25"/>
<feature type="region of interest" description="Disordered" evidence="1">
    <location>
        <begin position="718"/>
        <end position="837"/>
    </location>
</feature>
<accession>A0A8J4GQ25</accession>
<feature type="compositionally biased region" description="Gly residues" evidence="1">
    <location>
        <begin position="368"/>
        <end position="382"/>
    </location>
</feature>
<feature type="compositionally biased region" description="Basic and acidic residues" evidence="1">
    <location>
        <begin position="476"/>
        <end position="485"/>
    </location>
</feature>
<feature type="compositionally biased region" description="Low complexity" evidence="1">
    <location>
        <begin position="337"/>
        <end position="358"/>
    </location>
</feature>
<name>A0A8J4GQ25_9CHLO</name>
<feature type="compositionally biased region" description="Acidic residues" evidence="1">
    <location>
        <begin position="327"/>
        <end position="336"/>
    </location>
</feature>
<feature type="compositionally biased region" description="Low complexity" evidence="1">
    <location>
        <begin position="518"/>
        <end position="531"/>
    </location>
</feature>
<reference evidence="2" key="1">
    <citation type="journal article" date="2021" name="Proc. Natl. Acad. Sci. U.S.A.">
        <title>Three genomes in the algal genus Volvox reveal the fate of a haploid sex-determining region after a transition to homothallism.</title>
        <authorList>
            <person name="Yamamoto K."/>
            <person name="Hamaji T."/>
            <person name="Kawai-Toyooka H."/>
            <person name="Matsuzaki R."/>
            <person name="Takahashi F."/>
            <person name="Nishimura Y."/>
            <person name="Kawachi M."/>
            <person name="Noguchi H."/>
            <person name="Minakuchi Y."/>
            <person name="Umen J.G."/>
            <person name="Toyoda A."/>
            <person name="Nozaki H."/>
        </authorList>
    </citation>
    <scope>NUCLEOTIDE SEQUENCE</scope>
    <source>
        <strain evidence="2">NIES-3785</strain>
    </source>
</reference>
<feature type="compositionally biased region" description="Low complexity" evidence="1">
    <location>
        <begin position="544"/>
        <end position="584"/>
    </location>
</feature>
<organism evidence="2 3">
    <name type="scientific">Volvox reticuliferus</name>
    <dbReference type="NCBI Taxonomy" id="1737510"/>
    <lineage>
        <taxon>Eukaryota</taxon>
        <taxon>Viridiplantae</taxon>
        <taxon>Chlorophyta</taxon>
        <taxon>core chlorophytes</taxon>
        <taxon>Chlorophyceae</taxon>
        <taxon>CS clade</taxon>
        <taxon>Chlamydomonadales</taxon>
        <taxon>Volvocaceae</taxon>
        <taxon>Volvox</taxon>
    </lineage>
</organism>
<dbReference type="Proteomes" id="UP000722791">
    <property type="component" value="Unassembled WGS sequence"/>
</dbReference>
<feature type="compositionally biased region" description="Acidic residues" evidence="1">
    <location>
        <begin position="404"/>
        <end position="413"/>
    </location>
</feature>
<feature type="compositionally biased region" description="Low complexity" evidence="1">
    <location>
        <begin position="157"/>
        <end position="167"/>
    </location>
</feature>
<feature type="compositionally biased region" description="Low complexity" evidence="1">
    <location>
        <begin position="216"/>
        <end position="245"/>
    </location>
</feature>